<dbReference type="EMBL" id="GGEC01007511">
    <property type="protein sequence ID" value="MBW87994.1"/>
    <property type="molecule type" value="Transcribed_RNA"/>
</dbReference>
<protein>
    <submittedName>
        <fullName evidence="1">Uncharacterized protein</fullName>
    </submittedName>
</protein>
<sequence>MRTRRSRLWADTARRFLLCPR</sequence>
<dbReference type="AlphaFoldDB" id="A0A2P2J3B2"/>
<reference evidence="1" key="1">
    <citation type="submission" date="2018-02" db="EMBL/GenBank/DDBJ databases">
        <title>Rhizophora mucronata_Transcriptome.</title>
        <authorList>
            <person name="Meera S.P."/>
            <person name="Sreeshan A."/>
            <person name="Augustine A."/>
        </authorList>
    </citation>
    <scope>NUCLEOTIDE SEQUENCE</scope>
    <source>
        <tissue evidence="1">Leaf</tissue>
    </source>
</reference>
<evidence type="ECO:0000313" key="1">
    <source>
        <dbReference type="EMBL" id="MBW87994.1"/>
    </source>
</evidence>
<proteinExistence type="predicted"/>
<name>A0A2P2J3B2_RHIMU</name>
<accession>A0A2P2J3B2</accession>
<organism evidence="1">
    <name type="scientific">Rhizophora mucronata</name>
    <name type="common">Asiatic mangrove</name>
    <dbReference type="NCBI Taxonomy" id="61149"/>
    <lineage>
        <taxon>Eukaryota</taxon>
        <taxon>Viridiplantae</taxon>
        <taxon>Streptophyta</taxon>
        <taxon>Embryophyta</taxon>
        <taxon>Tracheophyta</taxon>
        <taxon>Spermatophyta</taxon>
        <taxon>Magnoliopsida</taxon>
        <taxon>eudicotyledons</taxon>
        <taxon>Gunneridae</taxon>
        <taxon>Pentapetalae</taxon>
        <taxon>rosids</taxon>
        <taxon>fabids</taxon>
        <taxon>Malpighiales</taxon>
        <taxon>Rhizophoraceae</taxon>
        <taxon>Rhizophora</taxon>
    </lineage>
</organism>